<dbReference type="SUPFAM" id="SSF56300">
    <property type="entry name" value="Metallo-dependent phosphatases"/>
    <property type="match status" value="1"/>
</dbReference>
<evidence type="ECO:0000256" key="1">
    <source>
        <dbReference type="ARBA" id="ARBA00008950"/>
    </source>
</evidence>
<dbReference type="Proteomes" id="UP001241056">
    <property type="component" value="Unassembled WGS sequence"/>
</dbReference>
<organism evidence="4 5">
    <name type="scientific">Thiopseudomonas acetoxidans</name>
    <dbReference type="NCBI Taxonomy" id="3041622"/>
    <lineage>
        <taxon>Bacteria</taxon>
        <taxon>Pseudomonadati</taxon>
        <taxon>Pseudomonadota</taxon>
        <taxon>Gammaproteobacteria</taxon>
        <taxon>Pseudomonadales</taxon>
        <taxon>Pseudomonadaceae</taxon>
        <taxon>Thiopseudomonas</taxon>
    </lineage>
</organism>
<reference evidence="4 5" key="1">
    <citation type="submission" date="2023-06" db="EMBL/GenBank/DDBJ databases">
        <title>Thiopseudomonas sp. CY1220 draft genome sequence.</title>
        <authorList>
            <person name="Zhao G."/>
            <person name="An M."/>
        </authorList>
    </citation>
    <scope>NUCLEOTIDE SEQUENCE [LARGE SCALE GENOMIC DNA]</scope>
    <source>
        <strain evidence="4 5">CY1220</strain>
    </source>
</reference>
<dbReference type="PANTHER" id="PTHR42850:SF2">
    <property type="entry name" value="BLL5683 PROTEIN"/>
    <property type="match status" value="1"/>
</dbReference>
<dbReference type="RefSeq" id="WP_289411781.1">
    <property type="nucleotide sequence ID" value="NZ_JAUCDY010000020.1"/>
</dbReference>
<dbReference type="EMBL" id="JAUCDY010000020">
    <property type="protein sequence ID" value="MDM7858930.1"/>
    <property type="molecule type" value="Genomic_DNA"/>
</dbReference>
<evidence type="ECO:0000313" key="4">
    <source>
        <dbReference type="EMBL" id="MDM7858930.1"/>
    </source>
</evidence>
<name>A0ABT7SRZ8_9GAMM</name>
<comment type="cofactor">
    <cofactor evidence="2">
        <name>a divalent metal cation</name>
        <dbReference type="ChEBI" id="CHEBI:60240"/>
    </cofactor>
</comment>
<accession>A0ABT7SRZ8</accession>
<comment type="caution">
    <text evidence="4">The sequence shown here is derived from an EMBL/GenBank/DDBJ whole genome shotgun (WGS) entry which is preliminary data.</text>
</comment>
<keyword evidence="2" id="KW-0479">Metal-binding</keyword>
<dbReference type="InterPro" id="IPR029052">
    <property type="entry name" value="Metallo-depent_PP-like"/>
</dbReference>
<sequence length="231" mass="26928">MKVALISDIHANIFALDAVYEDLEQEKVDHILVVGDLVGYYYWPKEVIERLRNDGRVICIRGNHEDILLETLSSVKKADFFRKKYGSGYDICQETLSKEDIKWLSELPKNIELRIDDCTFYLSHGSLTETDEYLYPDTSIERLKQNYSNCRFTIFGHTHYPFIHTHENKVLINPGSVGQPRDIGGLASYAIINTENFVTRFKRLSFNFSRLVEAAKSKDSELEYLWKIMKR</sequence>
<evidence type="ECO:0000259" key="3">
    <source>
        <dbReference type="Pfam" id="PF12850"/>
    </source>
</evidence>
<evidence type="ECO:0000256" key="2">
    <source>
        <dbReference type="RuleBase" id="RU362039"/>
    </source>
</evidence>
<evidence type="ECO:0000313" key="5">
    <source>
        <dbReference type="Proteomes" id="UP001241056"/>
    </source>
</evidence>
<dbReference type="Pfam" id="PF12850">
    <property type="entry name" value="Metallophos_2"/>
    <property type="match status" value="1"/>
</dbReference>
<feature type="domain" description="Calcineurin-like phosphoesterase" evidence="3">
    <location>
        <begin position="1"/>
        <end position="196"/>
    </location>
</feature>
<protein>
    <recommendedName>
        <fullName evidence="2">Phosphoesterase</fullName>
        <ecNumber evidence="2">3.1.4.-</ecNumber>
    </recommendedName>
</protein>
<dbReference type="EC" id="3.1.4.-" evidence="2"/>
<comment type="similarity">
    <text evidence="1 2">Belongs to the metallophosphoesterase superfamily. YfcE family.</text>
</comment>
<dbReference type="InterPro" id="IPR000979">
    <property type="entry name" value="Phosphodiesterase_MJ0936/Vps29"/>
</dbReference>
<keyword evidence="5" id="KW-1185">Reference proteome</keyword>
<proteinExistence type="inferred from homology"/>
<dbReference type="InterPro" id="IPR011152">
    <property type="entry name" value="Pesterase_MJ0912"/>
</dbReference>
<dbReference type="PIRSF" id="PIRSF000883">
    <property type="entry name" value="Pesterase_MJ0912"/>
    <property type="match status" value="1"/>
</dbReference>
<dbReference type="Gene3D" id="3.60.21.10">
    <property type="match status" value="1"/>
</dbReference>
<gene>
    <name evidence="4" type="ORF">QEZ41_11720</name>
</gene>
<dbReference type="InterPro" id="IPR024654">
    <property type="entry name" value="Calcineurin-like_PHP_lpxH"/>
</dbReference>
<dbReference type="PANTHER" id="PTHR42850">
    <property type="entry name" value="METALLOPHOSPHOESTERASE"/>
    <property type="match status" value="1"/>
</dbReference>
<dbReference type="InterPro" id="IPR050126">
    <property type="entry name" value="Ap4A_hydrolase"/>
</dbReference>
<dbReference type="NCBIfam" id="TIGR00040">
    <property type="entry name" value="yfcE"/>
    <property type="match status" value="1"/>
</dbReference>